<reference evidence="1" key="2">
    <citation type="submission" date="2014-03" db="EMBL/GenBank/DDBJ databases">
        <title>The Genome Annotation of Fusarium oxysporum PHW808.</title>
        <authorList>
            <consortium name="The Broad Institute Genomics Platform"/>
            <person name="Ma L.-J."/>
            <person name="Corby-Kistler H."/>
            <person name="Broz K."/>
            <person name="Gale L.R."/>
            <person name="Jonkers W."/>
            <person name="O'Donnell K."/>
            <person name="Ploetz R."/>
            <person name="Steinberg C."/>
            <person name="Schwartz D.C."/>
            <person name="VanEtten H."/>
            <person name="Zhou S."/>
            <person name="Young S.K."/>
            <person name="Zeng Q."/>
            <person name="Gargeya S."/>
            <person name="Fitzgerald M."/>
            <person name="Abouelleil A."/>
            <person name="Alvarado L."/>
            <person name="Chapman S.B."/>
            <person name="Gainer-Dewar J."/>
            <person name="Goldberg J."/>
            <person name="Griggs A."/>
            <person name="Gujja S."/>
            <person name="Hansen M."/>
            <person name="Howarth C."/>
            <person name="Imamovic A."/>
            <person name="Ireland A."/>
            <person name="Larimer J."/>
            <person name="McCowan C."/>
            <person name="Murphy C."/>
            <person name="Pearson M."/>
            <person name="Poon T.W."/>
            <person name="Priest M."/>
            <person name="Roberts A."/>
            <person name="Saif S."/>
            <person name="Shea T."/>
            <person name="Sykes S."/>
            <person name="Wortman J."/>
            <person name="Nusbaum C."/>
            <person name="Birren B."/>
        </authorList>
    </citation>
    <scope>NUCLEOTIDE SEQUENCE</scope>
    <source>
        <strain evidence="1">54008</strain>
    </source>
</reference>
<reference evidence="1" key="1">
    <citation type="submission" date="2011-11" db="EMBL/GenBank/DDBJ databases">
        <title>The Genome Sequence of Fusarium oxysporum PHW808.</title>
        <authorList>
            <consortium name="The Broad Institute Genome Sequencing Platform"/>
            <person name="Ma L.-J."/>
            <person name="Gale L.R."/>
            <person name="Schwartz D.C."/>
            <person name="Zhou S."/>
            <person name="Corby-Kistler H."/>
            <person name="Young S.K."/>
            <person name="Zeng Q."/>
            <person name="Gargeya S."/>
            <person name="Fitzgerald M."/>
            <person name="Haas B."/>
            <person name="Abouelleil A."/>
            <person name="Alvarado L."/>
            <person name="Arachchi H.M."/>
            <person name="Berlin A."/>
            <person name="Brown A."/>
            <person name="Chapman S.B."/>
            <person name="Chen Z."/>
            <person name="Dunbar C."/>
            <person name="Freedman E."/>
            <person name="Gearin G."/>
            <person name="Goldberg J."/>
            <person name="Griggs A."/>
            <person name="Gujja S."/>
            <person name="Heiman D."/>
            <person name="Howarth C."/>
            <person name="Larson L."/>
            <person name="Lui A."/>
            <person name="MacDonald P.J.P."/>
            <person name="Montmayeur A."/>
            <person name="Murphy C."/>
            <person name="Neiman D."/>
            <person name="Pearson M."/>
            <person name="Priest M."/>
            <person name="Roberts A."/>
            <person name="Saif S."/>
            <person name="Shea T."/>
            <person name="Shenoy N."/>
            <person name="Sisk P."/>
            <person name="Stolte C."/>
            <person name="Sykes S."/>
            <person name="Wortman J."/>
            <person name="Nusbaum C."/>
            <person name="Birren B."/>
        </authorList>
    </citation>
    <scope>NUCLEOTIDE SEQUENCE [LARGE SCALE GENOMIC DNA]</scope>
    <source>
        <strain evidence="1">54008</strain>
    </source>
</reference>
<dbReference type="AlphaFoldDB" id="X0GSC0"/>
<dbReference type="Proteomes" id="UP000030676">
    <property type="component" value="Unassembled WGS sequence"/>
</dbReference>
<evidence type="ECO:0000313" key="1">
    <source>
        <dbReference type="EMBL" id="EXL66517.1"/>
    </source>
</evidence>
<dbReference type="HOGENOM" id="CLU_2263917_0_0_1"/>
<protein>
    <submittedName>
        <fullName evidence="1">Uncharacterized protein</fullName>
    </submittedName>
</protein>
<sequence length="103" mass="12182">MARYRMATQANDKVTWQRWRDISREEYTRDLGENLTTSRLYHHLAILEEPWTRVSPDESFDAVVSQLLYYTKSLVLKTAFSNTRGSMLILIQRIVARNEEEAE</sequence>
<accession>X0GSC0</accession>
<proteinExistence type="predicted"/>
<gene>
    <name evidence="1" type="ORF">FOPG_17311</name>
</gene>
<dbReference type="EMBL" id="KK033432">
    <property type="protein sequence ID" value="EXL66517.1"/>
    <property type="molecule type" value="Genomic_DNA"/>
</dbReference>
<organism evidence="1">
    <name type="scientific">Fusarium oxysporum f. sp. conglutinans race 2 54008</name>
    <dbReference type="NCBI Taxonomy" id="1089457"/>
    <lineage>
        <taxon>Eukaryota</taxon>
        <taxon>Fungi</taxon>
        <taxon>Dikarya</taxon>
        <taxon>Ascomycota</taxon>
        <taxon>Pezizomycotina</taxon>
        <taxon>Sordariomycetes</taxon>
        <taxon>Hypocreomycetidae</taxon>
        <taxon>Hypocreales</taxon>
        <taxon>Nectriaceae</taxon>
        <taxon>Fusarium</taxon>
        <taxon>Fusarium oxysporum species complex</taxon>
    </lineage>
</organism>
<name>X0GSC0_FUSOX</name>